<keyword evidence="3" id="KW-1185">Reference proteome</keyword>
<accession>A0A9P8RH54</accession>
<feature type="non-terminal residue" evidence="2">
    <location>
        <position position="240"/>
    </location>
</feature>
<protein>
    <submittedName>
        <fullName evidence="2">Uncharacterized protein</fullName>
    </submittedName>
</protein>
<evidence type="ECO:0000313" key="3">
    <source>
        <dbReference type="Proteomes" id="UP000758603"/>
    </source>
</evidence>
<comment type="caution">
    <text evidence="2">The sequence shown here is derived from an EMBL/GenBank/DDBJ whole genome shotgun (WGS) entry which is preliminary data.</text>
</comment>
<evidence type="ECO:0000256" key="1">
    <source>
        <dbReference type="SAM" id="MobiDB-lite"/>
    </source>
</evidence>
<dbReference type="EMBL" id="JAGPXC010000010">
    <property type="protein sequence ID" value="KAH6645933.1"/>
    <property type="molecule type" value="Genomic_DNA"/>
</dbReference>
<organism evidence="2 3">
    <name type="scientific">Truncatella angustata</name>
    <dbReference type="NCBI Taxonomy" id="152316"/>
    <lineage>
        <taxon>Eukaryota</taxon>
        <taxon>Fungi</taxon>
        <taxon>Dikarya</taxon>
        <taxon>Ascomycota</taxon>
        <taxon>Pezizomycotina</taxon>
        <taxon>Sordariomycetes</taxon>
        <taxon>Xylariomycetidae</taxon>
        <taxon>Amphisphaeriales</taxon>
        <taxon>Sporocadaceae</taxon>
        <taxon>Truncatella</taxon>
    </lineage>
</organism>
<name>A0A9P8RH54_9PEZI</name>
<sequence length="240" mass="26520">MGYESVKDMRGAPPSLNSCFWIARHKVESSRQAVVWRMGVARSIASATPVPTPMYNNLYIKIKHCIIHKLPHTTGTVNLRTQLAVLQHQPLHAQAYLPEYMYLPSTTRSIMLILRLLGSLRQCLAIIPPPPPPAPQARFQRSAPRTRPGPGRGRWRCGGVLFARPGTRERKGGGSVGSGAGCVGTSLLGRSVDTYSVGLVSAGERGGFFCVFLFTFIKMKRRSTDGTNCGWEFLYVEKYL</sequence>
<dbReference type="RefSeq" id="XP_045952447.1">
    <property type="nucleotide sequence ID" value="XM_046108642.1"/>
</dbReference>
<dbReference type="Proteomes" id="UP000758603">
    <property type="component" value="Unassembled WGS sequence"/>
</dbReference>
<feature type="region of interest" description="Disordered" evidence="1">
    <location>
        <begin position="131"/>
        <end position="152"/>
    </location>
</feature>
<reference evidence="2" key="1">
    <citation type="journal article" date="2021" name="Nat. Commun.">
        <title>Genetic determinants of endophytism in the Arabidopsis root mycobiome.</title>
        <authorList>
            <person name="Mesny F."/>
            <person name="Miyauchi S."/>
            <person name="Thiergart T."/>
            <person name="Pickel B."/>
            <person name="Atanasova L."/>
            <person name="Karlsson M."/>
            <person name="Huettel B."/>
            <person name="Barry K.W."/>
            <person name="Haridas S."/>
            <person name="Chen C."/>
            <person name="Bauer D."/>
            <person name="Andreopoulos W."/>
            <person name="Pangilinan J."/>
            <person name="LaButti K."/>
            <person name="Riley R."/>
            <person name="Lipzen A."/>
            <person name="Clum A."/>
            <person name="Drula E."/>
            <person name="Henrissat B."/>
            <person name="Kohler A."/>
            <person name="Grigoriev I.V."/>
            <person name="Martin F.M."/>
            <person name="Hacquard S."/>
        </authorList>
    </citation>
    <scope>NUCLEOTIDE SEQUENCE</scope>
    <source>
        <strain evidence="2">MPI-SDFR-AT-0073</strain>
    </source>
</reference>
<gene>
    <name evidence="2" type="ORF">BKA67DRAFT_668734</name>
</gene>
<evidence type="ECO:0000313" key="2">
    <source>
        <dbReference type="EMBL" id="KAH6645933.1"/>
    </source>
</evidence>
<dbReference type="GeneID" id="70137533"/>
<proteinExistence type="predicted"/>
<dbReference type="AlphaFoldDB" id="A0A9P8RH54"/>